<reference evidence="2" key="1">
    <citation type="journal article" date="2022" name="Mol. Ecol. Resour.">
        <title>The genomes of chicory, endive, great burdock and yacon provide insights into Asteraceae palaeo-polyploidization history and plant inulin production.</title>
        <authorList>
            <person name="Fan W."/>
            <person name="Wang S."/>
            <person name="Wang H."/>
            <person name="Wang A."/>
            <person name="Jiang F."/>
            <person name="Liu H."/>
            <person name="Zhao H."/>
            <person name="Xu D."/>
            <person name="Zhang Y."/>
        </authorList>
    </citation>
    <scope>NUCLEOTIDE SEQUENCE [LARGE SCALE GENOMIC DNA]</scope>
    <source>
        <strain evidence="2">cv. Yunnan</strain>
    </source>
</reference>
<dbReference type="EMBL" id="CM042031">
    <property type="protein sequence ID" value="KAI3784110.1"/>
    <property type="molecule type" value="Genomic_DNA"/>
</dbReference>
<reference evidence="1 2" key="2">
    <citation type="journal article" date="2022" name="Mol. Ecol. Resour.">
        <title>The genomes of chicory, endive, great burdock and yacon provide insights into Asteraceae paleo-polyploidization history and plant inulin production.</title>
        <authorList>
            <person name="Fan W."/>
            <person name="Wang S."/>
            <person name="Wang H."/>
            <person name="Wang A."/>
            <person name="Jiang F."/>
            <person name="Liu H."/>
            <person name="Zhao H."/>
            <person name="Xu D."/>
            <person name="Zhang Y."/>
        </authorList>
    </citation>
    <scope>NUCLEOTIDE SEQUENCE [LARGE SCALE GENOMIC DNA]</scope>
    <source>
        <strain evidence="2">cv. Yunnan</strain>
        <tissue evidence="1">Leaves</tissue>
    </source>
</reference>
<accession>A0ACB9GKX0</accession>
<sequence length="128" mass="14489">MKIKLDTSRKEIEFLTDCEKDLMCKLEDAHKQYEVDKEKLADLQATLEDEQKKLASDREVFDVDHKKFNDEKTLVEASVLEWKQHAKVDLGVACAPLDVALIGEDIPVIDEALTDDVQGSLKQDGSKD</sequence>
<organism evidence="1 2">
    <name type="scientific">Smallanthus sonchifolius</name>
    <dbReference type="NCBI Taxonomy" id="185202"/>
    <lineage>
        <taxon>Eukaryota</taxon>
        <taxon>Viridiplantae</taxon>
        <taxon>Streptophyta</taxon>
        <taxon>Embryophyta</taxon>
        <taxon>Tracheophyta</taxon>
        <taxon>Spermatophyta</taxon>
        <taxon>Magnoliopsida</taxon>
        <taxon>eudicotyledons</taxon>
        <taxon>Gunneridae</taxon>
        <taxon>Pentapetalae</taxon>
        <taxon>asterids</taxon>
        <taxon>campanulids</taxon>
        <taxon>Asterales</taxon>
        <taxon>Asteraceae</taxon>
        <taxon>Asteroideae</taxon>
        <taxon>Heliantheae alliance</taxon>
        <taxon>Millerieae</taxon>
        <taxon>Smallanthus</taxon>
    </lineage>
</organism>
<name>A0ACB9GKX0_9ASTR</name>
<comment type="caution">
    <text evidence="1">The sequence shown here is derived from an EMBL/GenBank/DDBJ whole genome shotgun (WGS) entry which is preliminary data.</text>
</comment>
<dbReference type="Proteomes" id="UP001056120">
    <property type="component" value="Linkage Group LG14"/>
</dbReference>
<evidence type="ECO:0000313" key="2">
    <source>
        <dbReference type="Proteomes" id="UP001056120"/>
    </source>
</evidence>
<gene>
    <name evidence="1" type="ORF">L1987_43202</name>
</gene>
<keyword evidence="2" id="KW-1185">Reference proteome</keyword>
<proteinExistence type="predicted"/>
<evidence type="ECO:0000313" key="1">
    <source>
        <dbReference type="EMBL" id="KAI3784110.1"/>
    </source>
</evidence>
<protein>
    <submittedName>
        <fullName evidence="1">Uncharacterized protein</fullName>
    </submittedName>
</protein>